<feature type="transmembrane region" description="Helical" evidence="5">
    <location>
        <begin position="232"/>
        <end position="252"/>
    </location>
</feature>
<feature type="domain" description="Peptidase S54 rhomboid" evidence="6">
    <location>
        <begin position="223"/>
        <end position="370"/>
    </location>
</feature>
<dbReference type="EC" id="3.4.21.105" evidence="8"/>
<dbReference type="GO" id="GO:0006508">
    <property type="term" value="P:proteolysis"/>
    <property type="evidence" value="ECO:0007669"/>
    <property type="project" value="UniProtKB-KW"/>
</dbReference>
<feature type="transmembrane region" description="Helical" evidence="5">
    <location>
        <begin position="264"/>
        <end position="282"/>
    </location>
</feature>
<dbReference type="Pfam" id="PF13453">
    <property type="entry name" value="Zn_ribbon_TFIIB"/>
    <property type="match status" value="1"/>
</dbReference>
<keyword evidence="8" id="KW-0378">Hydrolase</keyword>
<keyword evidence="9" id="KW-1185">Reference proteome</keyword>
<protein>
    <submittedName>
        <fullName evidence="8">Rhomboid protease GluP</fullName>
        <ecNumber evidence="8">3.4.21.105</ecNumber>
    </submittedName>
</protein>
<comment type="subcellular location">
    <subcellularLocation>
        <location evidence="1">Membrane</location>
        <topology evidence="1">Multi-pass membrane protein</topology>
    </subcellularLocation>
</comment>
<feature type="domain" description="Transcription factor zinc-finger" evidence="7">
    <location>
        <begin position="16"/>
        <end position="42"/>
    </location>
</feature>
<evidence type="ECO:0000259" key="6">
    <source>
        <dbReference type="Pfam" id="PF01694"/>
    </source>
</evidence>
<dbReference type="InterPro" id="IPR022764">
    <property type="entry name" value="Peptidase_S54_rhomboid_dom"/>
</dbReference>
<comment type="caution">
    <text evidence="8">The sequence shown here is derived from an EMBL/GenBank/DDBJ whole genome shotgun (WGS) entry which is preliminary data.</text>
</comment>
<dbReference type="InterPro" id="IPR050925">
    <property type="entry name" value="Rhomboid_protease_S54"/>
</dbReference>
<sequence length="385" mass="41995">MALRKVDEQRWEQVVAGERDVVQIDACPVCNGAWFDAGELDLLAGEATQIERALDPESRPSKRMCPRGCALMREHDLPGIIRTPVDHCPVCRGIWLDGHERRKLAKSTTREGQEDPKKRLARRGAIWAAQLLVQLPVEVENPVHRTPWVVITILAVLLSAFGLQLLGVIDLSNCAPGVAGMPSGAMLGDLADGASVRDLCLAPVAASLAQQWATMGAAALTQGSWYTLATHWFLHGGWAHVLGNCYFLYIFGDNVETLFGRLRFALFFVAAAIVGGLAEVLLTQNTAAPIVGASGGIAGVMAAYLWCFPRNKLFQVVLFIQLKLPAWVYLFVWAGFQAVMGLVETRNVGVAWFSHLFGFAFGAAVTPLILAMRRREVARTVRVPA</sequence>
<dbReference type="Gene3D" id="1.20.1540.10">
    <property type="entry name" value="Rhomboid-like"/>
    <property type="match status" value="1"/>
</dbReference>
<dbReference type="AlphaFoldDB" id="A0A2S9XBL2"/>
<keyword evidence="4 5" id="KW-0472">Membrane</keyword>
<dbReference type="GO" id="GO:0004252">
    <property type="term" value="F:serine-type endopeptidase activity"/>
    <property type="evidence" value="ECO:0007669"/>
    <property type="project" value="InterPro"/>
</dbReference>
<feature type="transmembrane region" description="Helical" evidence="5">
    <location>
        <begin position="288"/>
        <end position="306"/>
    </location>
</feature>
<dbReference type="SUPFAM" id="SSF144091">
    <property type="entry name" value="Rhomboid-like"/>
    <property type="match status" value="1"/>
</dbReference>
<dbReference type="Pfam" id="PF01694">
    <property type="entry name" value="Rhomboid"/>
    <property type="match status" value="1"/>
</dbReference>
<evidence type="ECO:0000256" key="4">
    <source>
        <dbReference type="ARBA" id="ARBA00023136"/>
    </source>
</evidence>
<gene>
    <name evidence="8" type="primary">gluP_2</name>
    <name evidence="8" type="ORF">ENSA5_66480</name>
</gene>
<dbReference type="InterPro" id="IPR027392">
    <property type="entry name" value="TF_Znf"/>
</dbReference>
<feature type="transmembrane region" description="Helical" evidence="5">
    <location>
        <begin position="352"/>
        <end position="372"/>
    </location>
</feature>
<accession>A0A2S9XBL2</accession>
<proteinExistence type="predicted"/>
<evidence type="ECO:0000256" key="5">
    <source>
        <dbReference type="SAM" id="Phobius"/>
    </source>
</evidence>
<evidence type="ECO:0000313" key="9">
    <source>
        <dbReference type="Proteomes" id="UP000237968"/>
    </source>
</evidence>
<reference evidence="8 9" key="1">
    <citation type="submission" date="2018-03" db="EMBL/GenBank/DDBJ databases">
        <title>Draft Genome Sequences of the Obligatory Marine Myxobacteria Enhygromyxa salina SWB005.</title>
        <authorList>
            <person name="Poehlein A."/>
            <person name="Moghaddam J.A."/>
            <person name="Harms H."/>
            <person name="Alanjari M."/>
            <person name="Koenig G.M."/>
            <person name="Daniel R."/>
            <person name="Schaeberle T.F."/>
        </authorList>
    </citation>
    <scope>NUCLEOTIDE SEQUENCE [LARGE SCALE GENOMIC DNA]</scope>
    <source>
        <strain evidence="8 9">SWB005</strain>
    </source>
</reference>
<feature type="transmembrane region" description="Helical" evidence="5">
    <location>
        <begin position="148"/>
        <end position="169"/>
    </location>
</feature>
<keyword evidence="3 5" id="KW-1133">Transmembrane helix</keyword>
<dbReference type="GO" id="GO:0016020">
    <property type="term" value="C:membrane"/>
    <property type="evidence" value="ECO:0007669"/>
    <property type="project" value="UniProtKB-SubCell"/>
</dbReference>
<name>A0A2S9XBL2_9BACT</name>
<dbReference type="EMBL" id="PVNK01000290">
    <property type="protein sequence ID" value="PRP90236.1"/>
    <property type="molecule type" value="Genomic_DNA"/>
</dbReference>
<evidence type="ECO:0000256" key="1">
    <source>
        <dbReference type="ARBA" id="ARBA00004141"/>
    </source>
</evidence>
<dbReference type="Proteomes" id="UP000237968">
    <property type="component" value="Unassembled WGS sequence"/>
</dbReference>
<keyword evidence="2 5" id="KW-0812">Transmembrane</keyword>
<feature type="transmembrane region" description="Helical" evidence="5">
    <location>
        <begin position="313"/>
        <end position="332"/>
    </location>
</feature>
<evidence type="ECO:0000259" key="7">
    <source>
        <dbReference type="Pfam" id="PF13453"/>
    </source>
</evidence>
<dbReference type="InterPro" id="IPR035952">
    <property type="entry name" value="Rhomboid-like_sf"/>
</dbReference>
<keyword evidence="8" id="KW-0645">Protease</keyword>
<evidence type="ECO:0000256" key="2">
    <source>
        <dbReference type="ARBA" id="ARBA00022692"/>
    </source>
</evidence>
<organism evidence="8 9">
    <name type="scientific">Enhygromyxa salina</name>
    <dbReference type="NCBI Taxonomy" id="215803"/>
    <lineage>
        <taxon>Bacteria</taxon>
        <taxon>Pseudomonadati</taxon>
        <taxon>Myxococcota</taxon>
        <taxon>Polyangia</taxon>
        <taxon>Nannocystales</taxon>
        <taxon>Nannocystaceae</taxon>
        <taxon>Enhygromyxa</taxon>
    </lineage>
</organism>
<dbReference type="PANTHER" id="PTHR43731">
    <property type="entry name" value="RHOMBOID PROTEASE"/>
    <property type="match status" value="1"/>
</dbReference>
<dbReference type="PANTHER" id="PTHR43731:SF26">
    <property type="entry name" value="RHOMBOID-LIKE PROTEIN 10, CHLOROPLASTIC"/>
    <property type="match status" value="1"/>
</dbReference>
<evidence type="ECO:0000256" key="3">
    <source>
        <dbReference type="ARBA" id="ARBA00022989"/>
    </source>
</evidence>
<evidence type="ECO:0000313" key="8">
    <source>
        <dbReference type="EMBL" id="PRP90236.1"/>
    </source>
</evidence>